<keyword evidence="3" id="KW-0479">Metal-binding</keyword>
<keyword evidence="5 11" id="KW-0863">Zinc-finger</keyword>
<comment type="similarity">
    <text evidence="2">Belongs to the krueppel C2H2-type zinc-finger protein family.</text>
</comment>
<evidence type="ECO:0000256" key="7">
    <source>
        <dbReference type="ARBA" id="ARBA00023015"/>
    </source>
</evidence>
<dbReference type="FunFam" id="3.30.160.60:FF:000281">
    <property type="entry name" value="Zinc finger protein 558 isoform X1"/>
    <property type="match status" value="1"/>
</dbReference>
<keyword evidence="8" id="KW-0238">DNA-binding</keyword>
<evidence type="ECO:0000256" key="5">
    <source>
        <dbReference type="ARBA" id="ARBA00022771"/>
    </source>
</evidence>
<dbReference type="FunFam" id="3.30.160.60:FF:000295">
    <property type="entry name" value="zinc finger protein 19"/>
    <property type="match status" value="2"/>
</dbReference>
<dbReference type="PROSITE" id="PS00028">
    <property type="entry name" value="ZINC_FINGER_C2H2_1"/>
    <property type="match status" value="12"/>
</dbReference>
<dbReference type="SMART" id="SM00355">
    <property type="entry name" value="ZnF_C2H2"/>
    <property type="match status" value="12"/>
</dbReference>
<feature type="domain" description="KRAB" evidence="13">
    <location>
        <begin position="136"/>
        <end position="207"/>
    </location>
</feature>
<accession>A0A3Q0EH21</accession>
<dbReference type="CTD" id="374900"/>
<feature type="domain" description="C2H2-type" evidence="12">
    <location>
        <begin position="564"/>
        <end position="591"/>
    </location>
</feature>
<keyword evidence="10" id="KW-0539">Nucleus</keyword>
<keyword evidence="14" id="KW-1185">Reference proteome</keyword>
<evidence type="ECO:0000256" key="9">
    <source>
        <dbReference type="ARBA" id="ARBA00023163"/>
    </source>
</evidence>
<dbReference type="InterPro" id="IPR050758">
    <property type="entry name" value="Znf_C2H2-type"/>
</dbReference>
<dbReference type="Pfam" id="PF01352">
    <property type="entry name" value="KRAB"/>
    <property type="match status" value="2"/>
</dbReference>
<dbReference type="PANTHER" id="PTHR23234:SF10">
    <property type="entry name" value="RIKEN CDNA 6720489N17 GENE-RELATED"/>
    <property type="match status" value="1"/>
</dbReference>
<evidence type="ECO:0000256" key="10">
    <source>
        <dbReference type="ARBA" id="ARBA00023242"/>
    </source>
</evidence>
<reference evidence="15" key="1">
    <citation type="submission" date="2025-08" db="UniProtKB">
        <authorList>
            <consortium name="RefSeq"/>
        </authorList>
    </citation>
    <scope>IDENTIFICATION</scope>
</reference>
<feature type="domain" description="C2H2-type" evidence="12">
    <location>
        <begin position="480"/>
        <end position="507"/>
    </location>
</feature>
<keyword evidence="7" id="KW-0805">Transcription regulation</keyword>
<dbReference type="Gene3D" id="6.10.140.140">
    <property type="match status" value="2"/>
</dbReference>
<dbReference type="GO" id="GO:0001701">
    <property type="term" value="P:in utero embryonic development"/>
    <property type="evidence" value="ECO:0007669"/>
    <property type="project" value="UniProtKB-ARBA"/>
</dbReference>
<evidence type="ECO:0000256" key="3">
    <source>
        <dbReference type="ARBA" id="ARBA00022723"/>
    </source>
</evidence>
<dbReference type="FunFam" id="3.30.160.60:FF:002254">
    <property type="entry name" value="Zinc finger protein 540"/>
    <property type="match status" value="1"/>
</dbReference>
<dbReference type="FunFam" id="3.30.160.60:FF:003142">
    <property type="entry name" value="Zinc finger protein 30"/>
    <property type="match status" value="1"/>
</dbReference>
<evidence type="ECO:0000256" key="8">
    <source>
        <dbReference type="ARBA" id="ARBA00023125"/>
    </source>
</evidence>
<dbReference type="FunFam" id="3.30.160.60:FF:000012">
    <property type="entry name" value="RB-associated KRAB zinc finger protein-like"/>
    <property type="match status" value="1"/>
</dbReference>
<dbReference type="GO" id="GO:0005634">
    <property type="term" value="C:nucleus"/>
    <property type="evidence" value="ECO:0007669"/>
    <property type="project" value="UniProtKB-SubCell"/>
</dbReference>
<feature type="domain" description="C2H2-type" evidence="12">
    <location>
        <begin position="396"/>
        <end position="423"/>
    </location>
</feature>
<organism evidence="14 15">
    <name type="scientific">Carlito syrichta</name>
    <name type="common">Philippine tarsier</name>
    <name type="synonym">Tarsius syrichta</name>
    <dbReference type="NCBI Taxonomy" id="1868482"/>
    <lineage>
        <taxon>Eukaryota</taxon>
        <taxon>Metazoa</taxon>
        <taxon>Chordata</taxon>
        <taxon>Craniata</taxon>
        <taxon>Vertebrata</taxon>
        <taxon>Euteleostomi</taxon>
        <taxon>Mammalia</taxon>
        <taxon>Eutheria</taxon>
        <taxon>Euarchontoglires</taxon>
        <taxon>Primates</taxon>
        <taxon>Haplorrhini</taxon>
        <taxon>Tarsiiformes</taxon>
        <taxon>Tarsiidae</taxon>
        <taxon>Carlito</taxon>
    </lineage>
</organism>
<feature type="domain" description="C2H2-type" evidence="12">
    <location>
        <begin position="536"/>
        <end position="563"/>
    </location>
</feature>
<dbReference type="Pfam" id="PF13465">
    <property type="entry name" value="zf-H2C2_2"/>
    <property type="match status" value="1"/>
</dbReference>
<dbReference type="GO" id="GO:0003677">
    <property type="term" value="F:DNA binding"/>
    <property type="evidence" value="ECO:0007669"/>
    <property type="project" value="UniProtKB-KW"/>
</dbReference>
<dbReference type="FunFam" id="3.30.160.60:FF:000698">
    <property type="entry name" value="Zinc finger with KRAB and SCAN domains 7"/>
    <property type="match status" value="1"/>
</dbReference>
<evidence type="ECO:0000259" key="13">
    <source>
        <dbReference type="PROSITE" id="PS50805"/>
    </source>
</evidence>
<sequence length="676" mass="78198">MMSQPSDISNSRVAMENLTPKMERRAWRSWDSAHSKEEEDTTRSFETVTFKDVAVDLTQEEWEQMKPAQRNLYRDVMLENYSNLVIVGCQITKPDVIFKLEQEEEPWVMEEVFGRPCPESRRGENCCASKVTVEGLKFKDVVIYFSQKEWECLLSTQKDLYRDVMLENYNNLISLGLSDTKPNVISLLEQEKAPWMVKRKDTKELCPEWETGRETKNLSPKENSYEIKSLQQKRVRDSRKTNCQVEQQQGNQEGHFRQTVITSEERSTSIQCTAHRGHQTIHTGEKSCECKKCKTSRGQSSPIQHEIRNKGKDPECGECGKIFKSKSDLIKHQRFHKSKNHNENKKCAFRCDSGITQSQSIDTGEKPHKCKECGKAFHSSSQLSQHQKIHIGEKPYKCKECGKAFPSTAQLNLHQRIHTDEKCYECKECGKAFTRPSHLFRHQRIHTGEKPHKCKECGKAFRYDTQLSLHQIAHTGERRYECKECGKVYSCASQLSLHQRIHTGEKPHKCKECGKAFISDSHLIRHQSVHTGEKPYKCKECGKSFRRGSELTRHQRAHAGEKPYKCKECGKAFTCSTELVRHQKVHTGERPHKCKECGKAFIRRSELTHHQRSHSGEKPYECKECGKAFGRGSELNRHQKIHTGEKPYECKQCGKAFIRGSHLSQHQRTHAGQRSE</sequence>
<dbReference type="FunFam" id="3.30.160.60:FF:000737">
    <property type="entry name" value="Zinc finger protein 565"/>
    <property type="match status" value="1"/>
</dbReference>
<keyword evidence="4" id="KW-0677">Repeat</keyword>
<dbReference type="GO" id="GO:0006355">
    <property type="term" value="P:regulation of DNA-templated transcription"/>
    <property type="evidence" value="ECO:0007669"/>
    <property type="project" value="InterPro"/>
</dbReference>
<evidence type="ECO:0000256" key="2">
    <source>
        <dbReference type="ARBA" id="ARBA00006991"/>
    </source>
</evidence>
<feature type="domain" description="KRAB" evidence="13">
    <location>
        <begin position="48"/>
        <end position="119"/>
    </location>
</feature>
<dbReference type="Pfam" id="PF00096">
    <property type="entry name" value="zf-C2H2"/>
    <property type="match status" value="10"/>
</dbReference>
<evidence type="ECO:0000256" key="4">
    <source>
        <dbReference type="ARBA" id="ARBA00022737"/>
    </source>
</evidence>
<evidence type="ECO:0000313" key="15">
    <source>
        <dbReference type="RefSeq" id="XP_021574262.1"/>
    </source>
</evidence>
<dbReference type="CDD" id="cd07765">
    <property type="entry name" value="KRAB_A-box"/>
    <property type="match status" value="2"/>
</dbReference>
<dbReference type="InterPro" id="IPR001909">
    <property type="entry name" value="KRAB"/>
</dbReference>
<comment type="subcellular location">
    <subcellularLocation>
        <location evidence="1">Nucleus</location>
    </subcellularLocation>
</comment>
<dbReference type="GeneID" id="103272595"/>
<keyword evidence="6" id="KW-0862">Zinc</keyword>
<feature type="domain" description="C2H2-type" evidence="12">
    <location>
        <begin position="424"/>
        <end position="451"/>
    </location>
</feature>
<name>A0A3Q0EH21_CARSF</name>
<dbReference type="OrthoDB" id="654211at2759"/>
<dbReference type="SMART" id="SM00349">
    <property type="entry name" value="KRAB"/>
    <property type="match status" value="2"/>
</dbReference>
<feature type="domain" description="C2H2-type" evidence="12">
    <location>
        <begin position="620"/>
        <end position="647"/>
    </location>
</feature>
<dbReference type="RefSeq" id="XP_021574262.1">
    <property type="nucleotide sequence ID" value="XM_021718587.1"/>
</dbReference>
<dbReference type="Proteomes" id="UP000189704">
    <property type="component" value="Unplaced"/>
</dbReference>
<keyword evidence="9" id="KW-0804">Transcription</keyword>
<dbReference type="InterPro" id="IPR036236">
    <property type="entry name" value="Znf_C2H2_sf"/>
</dbReference>
<feature type="domain" description="C2H2-type" evidence="12">
    <location>
        <begin position="508"/>
        <end position="535"/>
    </location>
</feature>
<dbReference type="PROSITE" id="PS50805">
    <property type="entry name" value="KRAB"/>
    <property type="match status" value="2"/>
</dbReference>
<dbReference type="FunFam" id="3.30.160.60:FF:002343">
    <property type="entry name" value="Zinc finger protein 33A"/>
    <property type="match status" value="1"/>
</dbReference>
<evidence type="ECO:0000313" key="14">
    <source>
        <dbReference type="Proteomes" id="UP000189704"/>
    </source>
</evidence>
<feature type="domain" description="C2H2-type" evidence="12">
    <location>
        <begin position="648"/>
        <end position="675"/>
    </location>
</feature>
<evidence type="ECO:0000259" key="12">
    <source>
        <dbReference type="PROSITE" id="PS50157"/>
    </source>
</evidence>
<dbReference type="PANTHER" id="PTHR23234">
    <property type="entry name" value="ZNF44 PROTEIN"/>
    <property type="match status" value="1"/>
</dbReference>
<dbReference type="PROSITE" id="PS50157">
    <property type="entry name" value="ZINC_FINGER_C2H2_2"/>
    <property type="match status" value="12"/>
</dbReference>
<feature type="domain" description="C2H2-type" evidence="12">
    <location>
        <begin position="592"/>
        <end position="619"/>
    </location>
</feature>
<dbReference type="FunFam" id="3.30.160.60:FF:002090">
    <property type="entry name" value="Zinc finger protein 473"/>
    <property type="match status" value="1"/>
</dbReference>
<dbReference type="InterPro" id="IPR013087">
    <property type="entry name" value="Znf_C2H2_type"/>
</dbReference>
<proteinExistence type="inferred from homology"/>
<dbReference type="SUPFAM" id="SSF57667">
    <property type="entry name" value="beta-beta-alpha zinc fingers"/>
    <property type="match status" value="7"/>
</dbReference>
<dbReference type="FunFam" id="3.30.160.60:FF:000020">
    <property type="entry name" value="Zinc finger protein 14 homolog"/>
    <property type="match status" value="1"/>
</dbReference>
<dbReference type="FunFam" id="3.30.160.60:FF:001882">
    <property type="entry name" value="Zinc finger protein 473"/>
    <property type="match status" value="1"/>
</dbReference>
<gene>
    <name evidence="15" type="primary">ZNF568</name>
</gene>
<dbReference type="Gene3D" id="3.30.160.60">
    <property type="entry name" value="Classic Zinc Finger"/>
    <property type="match status" value="12"/>
</dbReference>
<dbReference type="AlphaFoldDB" id="A0A3Q0EH21"/>
<feature type="domain" description="C2H2-type" evidence="12">
    <location>
        <begin position="314"/>
        <end position="341"/>
    </location>
</feature>
<dbReference type="SUPFAM" id="SSF109640">
    <property type="entry name" value="KRAB domain (Kruppel-associated box)"/>
    <property type="match status" value="2"/>
</dbReference>
<dbReference type="GO" id="GO:0008270">
    <property type="term" value="F:zinc ion binding"/>
    <property type="evidence" value="ECO:0007669"/>
    <property type="project" value="UniProtKB-KW"/>
</dbReference>
<feature type="domain" description="C2H2-type" evidence="12">
    <location>
        <begin position="452"/>
        <end position="479"/>
    </location>
</feature>
<evidence type="ECO:0000256" key="1">
    <source>
        <dbReference type="ARBA" id="ARBA00004123"/>
    </source>
</evidence>
<feature type="domain" description="C2H2-type" evidence="12">
    <location>
        <begin position="368"/>
        <end position="395"/>
    </location>
</feature>
<dbReference type="InterPro" id="IPR036051">
    <property type="entry name" value="KRAB_dom_sf"/>
</dbReference>
<evidence type="ECO:0000256" key="11">
    <source>
        <dbReference type="PROSITE-ProRule" id="PRU00042"/>
    </source>
</evidence>
<evidence type="ECO:0000256" key="6">
    <source>
        <dbReference type="ARBA" id="ARBA00022833"/>
    </source>
</evidence>
<protein>
    <submittedName>
        <fullName evidence="15">Zinc finger protein 568 isoform X1</fullName>
    </submittedName>
</protein>